<accession>A0A8C4WHC9</accession>
<dbReference type="InterPro" id="IPR016162">
    <property type="entry name" value="Ald_DH_N"/>
</dbReference>
<evidence type="ECO:0000256" key="1">
    <source>
        <dbReference type="ARBA" id="ARBA00009986"/>
    </source>
</evidence>
<dbReference type="SUPFAM" id="SSF53720">
    <property type="entry name" value="ALDH-like"/>
    <property type="match status" value="2"/>
</dbReference>
<dbReference type="GO" id="GO:0016620">
    <property type="term" value="F:oxidoreductase activity, acting on the aldehyde or oxo group of donors, NAD or NADP as acceptor"/>
    <property type="evidence" value="ECO:0007669"/>
    <property type="project" value="InterPro"/>
</dbReference>
<dbReference type="InterPro" id="IPR015590">
    <property type="entry name" value="Aldehyde_DH_dom"/>
</dbReference>
<evidence type="ECO:0000256" key="2">
    <source>
        <dbReference type="ARBA" id="ARBA00023002"/>
    </source>
</evidence>
<dbReference type="InterPro" id="IPR016163">
    <property type="entry name" value="Ald_DH_C"/>
</dbReference>
<evidence type="ECO:0000313" key="4">
    <source>
        <dbReference type="Ensembl" id="ENSGEVP00005015030.1"/>
    </source>
</evidence>
<dbReference type="PANTHER" id="PTHR11699">
    <property type="entry name" value="ALDEHYDE DEHYDROGENASE-RELATED"/>
    <property type="match status" value="1"/>
</dbReference>
<dbReference type="OrthoDB" id="310895at2759"/>
<dbReference type="Ensembl" id="ENSGEVT00005015788.1">
    <property type="protein sequence ID" value="ENSGEVP00005015030.1"/>
    <property type="gene ID" value="ENSGEVG00005010725.1"/>
</dbReference>
<dbReference type="Proteomes" id="UP000694390">
    <property type="component" value="Unassembled WGS sequence"/>
</dbReference>
<dbReference type="Gene3D" id="3.40.309.10">
    <property type="entry name" value="Aldehyde Dehydrogenase, Chain A, domain 2"/>
    <property type="match status" value="1"/>
</dbReference>
<sequence>MAGAAVGRPSVWGIFSSMEYGPAPEGAGPAQAWLETHGQSFGHFVDGKWLKPEGRETTSSTNPATGELLATTLQGEPEDVEAAVRAATKAFEGWSRLPCHARARHLHNMARTIQKHQRLLALLESLDTGKPVGEARDRDLPLVVRHFYHHAGWAQLMGTKMGGWKPLGVVAAVITWNSPLLLLAWKICPALAMGNTVVLLPPPCARLSALLLAELGVQAGLPPGVLNVLTGEGALAEGLAAHPGVDAVAVAGSVEVGRSLRRTTAGRGPRLSLQLGGDTLVLVFDSADLDGAAVGLSDTVSCQRGLAPGAGALVLVQEVVAGALLQRLRTRLGKLRVGDPLDKAMDGGALADEAQRGTTETYVEEARAEGAEIFQAWAALPARGPFYPPTLITGVASTSRCVREQILGPVLVVLPFRTAKEAVALGNNRPSGLAASVWTENLPLAMEVAQSLQVGTVWINGQNLFDAAAGVGGTKESGNGRDGGKEGLYEYVKPSWQSRARPSPAELDYKTFAASSGADPPPILGRSGVARPELEENMPRVDRTYKLYYGGAQKRPEGMASLPILDPAGNVLAYVADGSAKDIRNAVEAAHKAAPGWGKRAAHTRAQVLYYVAENLELRREEVASRLGVLTGAPPEEAQREVDLGLERLFHWAALCDKSGGAVQETPLHGTTLQLRQPLGVVGVACPDERPLLSFLSLLAPAVARGNAVVMVPSPRYPLPALDLCQIFDTSDVPGGVVNIVTGNRDHLSRTLAQHQDVQAMWYFGSPEGSQFVEWASAGNLKRTWQGPGTSRPPDIQTLSRTRGDARLTHFQGSSTGSGAPAAAIGLCRASGAGTCHDLWARTASWPGFRPQVLPRAQSARLASTAGRGLGWGSWAAGCLAGGAGLRGAVRGLRRGHNVELINEIVFNCSLY</sequence>
<feature type="domain" description="Aldehyde dehydrogenase" evidence="3">
    <location>
        <begin position="49"/>
        <end position="493"/>
    </location>
</feature>
<dbReference type="GeneTree" id="ENSGT00940000166966"/>
<reference evidence="4" key="2">
    <citation type="submission" date="2025-09" db="UniProtKB">
        <authorList>
            <consortium name="Ensembl"/>
        </authorList>
    </citation>
    <scope>IDENTIFICATION</scope>
</reference>
<dbReference type="AlphaFoldDB" id="A0A8C4WHC9"/>
<dbReference type="Pfam" id="PF00171">
    <property type="entry name" value="Aldedh"/>
    <property type="match status" value="2"/>
</dbReference>
<keyword evidence="2" id="KW-0560">Oxidoreductase</keyword>
<evidence type="ECO:0000259" key="3">
    <source>
        <dbReference type="Pfam" id="PF00171"/>
    </source>
</evidence>
<dbReference type="Gene3D" id="3.40.605.10">
    <property type="entry name" value="Aldehyde Dehydrogenase, Chain A, domain 1"/>
    <property type="match status" value="2"/>
</dbReference>
<organism evidence="4 5">
    <name type="scientific">Gopherus evgoodei</name>
    <name type="common">Goodes thornscrub tortoise</name>
    <dbReference type="NCBI Taxonomy" id="1825980"/>
    <lineage>
        <taxon>Eukaryota</taxon>
        <taxon>Metazoa</taxon>
        <taxon>Chordata</taxon>
        <taxon>Craniata</taxon>
        <taxon>Vertebrata</taxon>
        <taxon>Euteleostomi</taxon>
        <taxon>Archelosauria</taxon>
        <taxon>Testudinata</taxon>
        <taxon>Testudines</taxon>
        <taxon>Cryptodira</taxon>
        <taxon>Durocryptodira</taxon>
        <taxon>Testudinoidea</taxon>
        <taxon>Testudinidae</taxon>
        <taxon>Gopherus</taxon>
    </lineage>
</organism>
<protein>
    <recommendedName>
        <fullName evidence="3">Aldehyde dehydrogenase domain-containing protein</fullName>
    </recommendedName>
</protein>
<reference evidence="4" key="1">
    <citation type="submission" date="2025-08" db="UniProtKB">
        <authorList>
            <consortium name="Ensembl"/>
        </authorList>
    </citation>
    <scope>IDENTIFICATION</scope>
</reference>
<name>A0A8C4WHC9_9SAUR</name>
<dbReference type="InterPro" id="IPR016161">
    <property type="entry name" value="Ald_DH/histidinol_DH"/>
</dbReference>
<keyword evidence="5" id="KW-1185">Reference proteome</keyword>
<evidence type="ECO:0000313" key="5">
    <source>
        <dbReference type="Proteomes" id="UP000694390"/>
    </source>
</evidence>
<gene>
    <name evidence="4" type="primary">ALDH16A1</name>
</gene>
<feature type="domain" description="Aldehyde dehydrogenase" evidence="3">
    <location>
        <begin position="562"/>
        <end position="784"/>
    </location>
</feature>
<dbReference type="FunFam" id="3.40.605.10:FF:000007">
    <property type="entry name" value="NAD/NADP-dependent betaine aldehyde dehydrogenase"/>
    <property type="match status" value="1"/>
</dbReference>
<comment type="similarity">
    <text evidence="1">Belongs to the aldehyde dehydrogenase family.</text>
</comment>
<proteinExistence type="inferred from homology"/>